<dbReference type="Proteomes" id="UP000315017">
    <property type="component" value="Chromosome"/>
</dbReference>
<dbReference type="RefSeq" id="WP_145096598.1">
    <property type="nucleotide sequence ID" value="NZ_CP036274.1"/>
</dbReference>
<evidence type="ECO:0008006" key="4">
    <source>
        <dbReference type="Google" id="ProtNLM"/>
    </source>
</evidence>
<gene>
    <name evidence="2" type="ORF">ETAA8_58460</name>
</gene>
<evidence type="ECO:0000256" key="1">
    <source>
        <dbReference type="SAM" id="Phobius"/>
    </source>
</evidence>
<proteinExistence type="predicted"/>
<keyword evidence="1" id="KW-0812">Transmembrane</keyword>
<protein>
    <recommendedName>
        <fullName evidence="4">DUF4064 domain-containing protein</fullName>
    </recommendedName>
</protein>
<evidence type="ECO:0000313" key="2">
    <source>
        <dbReference type="EMBL" id="QDU30698.1"/>
    </source>
</evidence>
<keyword evidence="1" id="KW-0472">Membrane</keyword>
<keyword evidence="1" id="KW-1133">Transmembrane helix</keyword>
<dbReference type="AlphaFoldDB" id="A0A517YKF5"/>
<feature type="transmembrane region" description="Helical" evidence="1">
    <location>
        <begin position="36"/>
        <end position="62"/>
    </location>
</feature>
<sequence length="182" mass="19585">MVPESHNPYQSPVHDDAPETILPGGLSPATLLQQRVICVLLIIHGLLTLMMGGMYIVSAFVIPDLMYRGNGPDDPRMDQMKSVLVISYVCMASGGLIAGVLQIYAGIRNFWLRGYRWGLAALGSLIVGGMTCYCLPTGLAILIYGLIIYLSPTTRHAFELAKRGLTYQDLAKIADAGGSGPT</sequence>
<reference evidence="2 3" key="1">
    <citation type="submission" date="2019-02" db="EMBL/GenBank/DDBJ databases">
        <title>Deep-cultivation of Planctomycetes and their phenomic and genomic characterization uncovers novel biology.</title>
        <authorList>
            <person name="Wiegand S."/>
            <person name="Jogler M."/>
            <person name="Boedeker C."/>
            <person name="Pinto D."/>
            <person name="Vollmers J."/>
            <person name="Rivas-Marin E."/>
            <person name="Kohn T."/>
            <person name="Peeters S.H."/>
            <person name="Heuer A."/>
            <person name="Rast P."/>
            <person name="Oberbeckmann S."/>
            <person name="Bunk B."/>
            <person name="Jeske O."/>
            <person name="Meyerdierks A."/>
            <person name="Storesund J.E."/>
            <person name="Kallscheuer N."/>
            <person name="Luecker S."/>
            <person name="Lage O.M."/>
            <person name="Pohl T."/>
            <person name="Merkel B.J."/>
            <person name="Hornburger P."/>
            <person name="Mueller R.-W."/>
            <person name="Bruemmer F."/>
            <person name="Labrenz M."/>
            <person name="Spormann A.M."/>
            <person name="Op den Camp H."/>
            <person name="Overmann J."/>
            <person name="Amann R."/>
            <person name="Jetten M.S.M."/>
            <person name="Mascher T."/>
            <person name="Medema M.H."/>
            <person name="Devos D.P."/>
            <person name="Kaster A.-K."/>
            <person name="Ovreas L."/>
            <person name="Rohde M."/>
            <person name="Galperin M.Y."/>
            <person name="Jogler C."/>
        </authorList>
    </citation>
    <scope>NUCLEOTIDE SEQUENCE [LARGE SCALE GENOMIC DNA]</scope>
    <source>
        <strain evidence="2 3">ETA_A8</strain>
    </source>
</reference>
<keyword evidence="3" id="KW-1185">Reference proteome</keyword>
<feature type="transmembrane region" description="Helical" evidence="1">
    <location>
        <begin position="82"/>
        <end position="105"/>
    </location>
</feature>
<evidence type="ECO:0000313" key="3">
    <source>
        <dbReference type="Proteomes" id="UP000315017"/>
    </source>
</evidence>
<feature type="transmembrane region" description="Helical" evidence="1">
    <location>
        <begin position="117"/>
        <end position="150"/>
    </location>
</feature>
<name>A0A517YKF5_9BACT</name>
<dbReference type="EMBL" id="CP036274">
    <property type="protein sequence ID" value="QDU30698.1"/>
    <property type="molecule type" value="Genomic_DNA"/>
</dbReference>
<accession>A0A517YKF5</accession>
<organism evidence="2 3">
    <name type="scientific">Anatilimnocola aggregata</name>
    <dbReference type="NCBI Taxonomy" id="2528021"/>
    <lineage>
        <taxon>Bacteria</taxon>
        <taxon>Pseudomonadati</taxon>
        <taxon>Planctomycetota</taxon>
        <taxon>Planctomycetia</taxon>
        <taxon>Pirellulales</taxon>
        <taxon>Pirellulaceae</taxon>
        <taxon>Anatilimnocola</taxon>
    </lineage>
</organism>
<dbReference type="KEGG" id="aagg:ETAA8_58460"/>